<feature type="region of interest" description="Disordered" evidence="1">
    <location>
        <begin position="114"/>
        <end position="135"/>
    </location>
</feature>
<gene>
    <name evidence="3" type="ORF">A3B10_02805</name>
</gene>
<feature type="chain" id="PRO_5009520454" description="Secretin/TonB short N-terminal domain-containing protein" evidence="2">
    <location>
        <begin position="21"/>
        <end position="331"/>
    </location>
</feature>
<organism evidence="3 4">
    <name type="scientific">Candidatus Doudnabacteria bacterium RIFCSPLOWO2_01_FULL_44_21</name>
    <dbReference type="NCBI Taxonomy" id="1817841"/>
    <lineage>
        <taxon>Bacteria</taxon>
        <taxon>Candidatus Doudnaibacteriota</taxon>
    </lineage>
</organism>
<evidence type="ECO:0000313" key="4">
    <source>
        <dbReference type="Proteomes" id="UP000177281"/>
    </source>
</evidence>
<dbReference type="EMBL" id="MFFB01000006">
    <property type="protein sequence ID" value="OGE96217.1"/>
    <property type="molecule type" value="Genomic_DNA"/>
</dbReference>
<dbReference type="STRING" id="1817841.A3B10_02805"/>
<feature type="compositionally biased region" description="Pro residues" evidence="1">
    <location>
        <begin position="122"/>
        <end position="133"/>
    </location>
</feature>
<evidence type="ECO:0000256" key="1">
    <source>
        <dbReference type="SAM" id="MobiDB-lite"/>
    </source>
</evidence>
<dbReference type="AlphaFoldDB" id="A0A1F5Q271"/>
<reference evidence="3 4" key="1">
    <citation type="journal article" date="2016" name="Nat. Commun.">
        <title>Thousands of microbial genomes shed light on interconnected biogeochemical processes in an aquifer system.</title>
        <authorList>
            <person name="Anantharaman K."/>
            <person name="Brown C.T."/>
            <person name="Hug L.A."/>
            <person name="Sharon I."/>
            <person name="Castelle C.J."/>
            <person name="Probst A.J."/>
            <person name="Thomas B.C."/>
            <person name="Singh A."/>
            <person name="Wilkins M.J."/>
            <person name="Karaoz U."/>
            <person name="Brodie E.L."/>
            <person name="Williams K.H."/>
            <person name="Hubbard S.S."/>
            <person name="Banfield J.F."/>
        </authorList>
    </citation>
    <scope>NUCLEOTIDE SEQUENCE [LARGE SCALE GENOMIC DNA]</scope>
</reference>
<proteinExistence type="predicted"/>
<comment type="caution">
    <text evidence="3">The sequence shown here is derived from an EMBL/GenBank/DDBJ whole genome shotgun (WGS) entry which is preliminary data.</text>
</comment>
<protein>
    <recommendedName>
        <fullName evidence="5">Secretin/TonB short N-terminal domain-containing protein</fullName>
    </recommendedName>
</protein>
<feature type="signal peptide" evidence="2">
    <location>
        <begin position="1"/>
        <end position="20"/>
    </location>
</feature>
<evidence type="ECO:0000313" key="3">
    <source>
        <dbReference type="EMBL" id="OGE96217.1"/>
    </source>
</evidence>
<dbReference type="Proteomes" id="UP000177281">
    <property type="component" value="Unassembled WGS sequence"/>
</dbReference>
<keyword evidence="2" id="KW-0732">Signal</keyword>
<evidence type="ECO:0008006" key="5">
    <source>
        <dbReference type="Google" id="ProtNLM"/>
    </source>
</evidence>
<sequence>MKRALLVALVFVALGMPAMAAQTPPSPIFEQKLEAVAVKTVTSVPVLLAEIAKKHQLQVSIDEKLDMDRMYLGEVPAGTLKSQIEFLAKQWDGSASLVGGDSVVILSTKSLPTKAKETPTATTPPPTTPPQPLPQQTTVARLPYPSLSAAVMSDSMLPITGPTWMDLRMQEYNAWAEANQAYRTFRSAQPYYFGADQVYSDAYYQGGYGGGLMWGNQLLRIKGAATHGYLKINAIGDTKFIKYVVVLRQDTDGVWITEGSAGKSFRDFHEPIELPVGRWRLRFELRRDGVTKYLEEVFNIESKYDLFHPKQYAISEEMMRSFGTTEAIIRR</sequence>
<name>A0A1F5Q271_9BACT</name>
<accession>A0A1F5Q271</accession>
<evidence type="ECO:0000256" key="2">
    <source>
        <dbReference type="SAM" id="SignalP"/>
    </source>
</evidence>